<dbReference type="InterPro" id="IPR014284">
    <property type="entry name" value="RNA_pol_sigma-70_dom"/>
</dbReference>
<dbReference type="Pfam" id="PF04542">
    <property type="entry name" value="Sigma70_r2"/>
    <property type="match status" value="1"/>
</dbReference>
<reference evidence="8" key="1">
    <citation type="journal article" date="2019" name="Int. J. Syst. Evol. Microbiol.">
        <title>The Global Catalogue of Microorganisms (GCM) 10K type strain sequencing project: providing services to taxonomists for standard genome sequencing and annotation.</title>
        <authorList>
            <consortium name="The Broad Institute Genomics Platform"/>
            <consortium name="The Broad Institute Genome Sequencing Center for Infectious Disease"/>
            <person name="Wu L."/>
            <person name="Ma J."/>
        </authorList>
    </citation>
    <scope>NUCLEOTIDE SEQUENCE [LARGE SCALE GENOMIC DNA]</scope>
    <source>
        <strain evidence="8">JCM 17925</strain>
    </source>
</reference>
<evidence type="ECO:0000259" key="6">
    <source>
        <dbReference type="Pfam" id="PF08281"/>
    </source>
</evidence>
<dbReference type="PANTHER" id="PTHR43133:SF46">
    <property type="entry name" value="RNA POLYMERASE SIGMA-70 FACTOR ECF SUBFAMILY"/>
    <property type="match status" value="1"/>
</dbReference>
<dbReference type="InterPro" id="IPR036388">
    <property type="entry name" value="WH-like_DNA-bd_sf"/>
</dbReference>
<protein>
    <submittedName>
        <fullName evidence="7">RNA polymerase sigma-70 factor</fullName>
    </submittedName>
</protein>
<organism evidence="7 8">
    <name type="scientific">Nibrella viscosa</name>
    <dbReference type="NCBI Taxonomy" id="1084524"/>
    <lineage>
        <taxon>Bacteria</taxon>
        <taxon>Pseudomonadati</taxon>
        <taxon>Bacteroidota</taxon>
        <taxon>Cytophagia</taxon>
        <taxon>Cytophagales</taxon>
        <taxon>Spirosomataceae</taxon>
        <taxon>Nibrella</taxon>
    </lineage>
</organism>
<dbReference type="SUPFAM" id="SSF88946">
    <property type="entry name" value="Sigma2 domain of RNA polymerase sigma factors"/>
    <property type="match status" value="1"/>
</dbReference>
<keyword evidence="3" id="KW-0731">Sigma factor</keyword>
<dbReference type="RefSeq" id="WP_345267834.1">
    <property type="nucleotide sequence ID" value="NZ_BAABHB010000004.1"/>
</dbReference>
<feature type="domain" description="RNA polymerase sigma factor 70 region 4 type 2" evidence="6">
    <location>
        <begin position="128"/>
        <end position="178"/>
    </location>
</feature>
<dbReference type="Proteomes" id="UP001500936">
    <property type="component" value="Unassembled WGS sequence"/>
</dbReference>
<dbReference type="Gene3D" id="1.10.10.10">
    <property type="entry name" value="Winged helix-like DNA-binding domain superfamily/Winged helix DNA-binding domain"/>
    <property type="match status" value="1"/>
</dbReference>
<sequence length="197" mass="23118">MDNPSGIEYALLSDVLLYRLLQTGDEAAFREIYRKYWQLLFGIAYRKLQSQENAEEIVQDIFVDIWERRAGLQIDDLKKYLIGAVKYRILNTIKAKLIRERYKTFSQTLTTHTEPLTESELAFQDLSRAIEQALAGLPQKTQEIFRLNRLENQSVREIALLLSIPERTVEYHITQSLRILRIHLKDFILLLVMFAGE</sequence>
<evidence type="ECO:0000256" key="1">
    <source>
        <dbReference type="ARBA" id="ARBA00010641"/>
    </source>
</evidence>
<keyword evidence="4" id="KW-0804">Transcription</keyword>
<evidence type="ECO:0000256" key="4">
    <source>
        <dbReference type="ARBA" id="ARBA00023163"/>
    </source>
</evidence>
<feature type="domain" description="RNA polymerase sigma-70 region 2" evidence="5">
    <location>
        <begin position="32"/>
        <end position="94"/>
    </location>
</feature>
<dbReference type="EMBL" id="BAABHB010000004">
    <property type="protein sequence ID" value="GAA4406680.1"/>
    <property type="molecule type" value="Genomic_DNA"/>
</dbReference>
<dbReference type="InterPro" id="IPR013324">
    <property type="entry name" value="RNA_pol_sigma_r3/r4-like"/>
</dbReference>
<evidence type="ECO:0000313" key="7">
    <source>
        <dbReference type="EMBL" id="GAA4406680.1"/>
    </source>
</evidence>
<dbReference type="InterPro" id="IPR013325">
    <property type="entry name" value="RNA_pol_sigma_r2"/>
</dbReference>
<dbReference type="Pfam" id="PF08281">
    <property type="entry name" value="Sigma70_r4_2"/>
    <property type="match status" value="1"/>
</dbReference>
<evidence type="ECO:0000256" key="3">
    <source>
        <dbReference type="ARBA" id="ARBA00023082"/>
    </source>
</evidence>
<dbReference type="InterPro" id="IPR039425">
    <property type="entry name" value="RNA_pol_sigma-70-like"/>
</dbReference>
<dbReference type="InterPro" id="IPR013249">
    <property type="entry name" value="RNA_pol_sigma70_r4_t2"/>
</dbReference>
<name>A0ABP8KGK1_9BACT</name>
<proteinExistence type="inferred from homology"/>
<keyword evidence="2" id="KW-0805">Transcription regulation</keyword>
<evidence type="ECO:0000313" key="8">
    <source>
        <dbReference type="Proteomes" id="UP001500936"/>
    </source>
</evidence>
<evidence type="ECO:0000256" key="2">
    <source>
        <dbReference type="ARBA" id="ARBA00023015"/>
    </source>
</evidence>
<dbReference type="NCBIfam" id="TIGR02985">
    <property type="entry name" value="Sig70_bacteroi1"/>
    <property type="match status" value="1"/>
</dbReference>
<accession>A0ABP8KGK1</accession>
<dbReference type="InterPro" id="IPR014327">
    <property type="entry name" value="RNA_pol_sigma70_bacteroid"/>
</dbReference>
<evidence type="ECO:0000259" key="5">
    <source>
        <dbReference type="Pfam" id="PF04542"/>
    </source>
</evidence>
<dbReference type="Gene3D" id="1.10.1740.10">
    <property type="match status" value="1"/>
</dbReference>
<comment type="similarity">
    <text evidence="1">Belongs to the sigma-70 factor family. ECF subfamily.</text>
</comment>
<dbReference type="PANTHER" id="PTHR43133">
    <property type="entry name" value="RNA POLYMERASE ECF-TYPE SIGMA FACTO"/>
    <property type="match status" value="1"/>
</dbReference>
<dbReference type="InterPro" id="IPR007627">
    <property type="entry name" value="RNA_pol_sigma70_r2"/>
</dbReference>
<keyword evidence="8" id="KW-1185">Reference proteome</keyword>
<dbReference type="NCBIfam" id="TIGR02937">
    <property type="entry name" value="sigma70-ECF"/>
    <property type="match status" value="1"/>
</dbReference>
<comment type="caution">
    <text evidence="7">The sequence shown here is derived from an EMBL/GenBank/DDBJ whole genome shotgun (WGS) entry which is preliminary data.</text>
</comment>
<dbReference type="SUPFAM" id="SSF88659">
    <property type="entry name" value="Sigma3 and sigma4 domains of RNA polymerase sigma factors"/>
    <property type="match status" value="1"/>
</dbReference>
<gene>
    <name evidence="7" type="ORF">GCM10023187_26450</name>
</gene>